<evidence type="ECO:0000256" key="17">
    <source>
        <dbReference type="ARBA" id="ARBA00023296"/>
    </source>
</evidence>
<evidence type="ECO:0000256" key="1">
    <source>
        <dbReference type="ARBA" id="ARBA00008211"/>
    </source>
</evidence>
<evidence type="ECO:0000256" key="2">
    <source>
        <dbReference type="ARBA" id="ARBA00016586"/>
    </source>
</evidence>
<accession>A0A8T9KMD1</accession>
<comment type="subunit">
    <text evidence="18">Homotrimer of disulfide-linked F1-F2.</text>
</comment>
<keyword evidence="7 18" id="KW-0812">Transmembrane</keyword>
<keyword evidence="4" id="KW-1032">Host cell membrane</keyword>
<evidence type="ECO:0000256" key="8">
    <source>
        <dbReference type="ARBA" id="ARBA00022729"/>
    </source>
</evidence>
<evidence type="ECO:0000256" key="7">
    <source>
        <dbReference type="ARBA" id="ARBA00022692"/>
    </source>
</evidence>
<keyword evidence="16" id="KW-0325">Glycoprotein</keyword>
<evidence type="ECO:0000256" key="4">
    <source>
        <dbReference type="ARBA" id="ARBA00022511"/>
    </source>
</evidence>
<evidence type="ECO:0000256" key="11">
    <source>
        <dbReference type="ARBA" id="ARBA00022879"/>
    </source>
</evidence>
<feature type="transmembrane region" description="Helical" evidence="18">
    <location>
        <begin position="486"/>
        <end position="508"/>
    </location>
</feature>
<evidence type="ECO:0000256" key="18">
    <source>
        <dbReference type="RuleBase" id="RU003705"/>
    </source>
</evidence>
<keyword evidence="15" id="KW-1015">Disulfide bond</keyword>
<evidence type="ECO:0000256" key="15">
    <source>
        <dbReference type="ARBA" id="ARBA00023157"/>
    </source>
</evidence>
<keyword evidence="20" id="KW-1185">Reference proteome</keyword>
<keyword evidence="10" id="KW-1043">Host membrane</keyword>
<dbReference type="InterPro" id="IPR000776">
    <property type="entry name" value="Fusion_F0_Paramyxovir"/>
</dbReference>
<dbReference type="EMBL" id="OM030336">
    <property type="protein sequence ID" value="UOL48952.1"/>
    <property type="molecule type" value="Viral_cRNA"/>
</dbReference>
<keyword evidence="5" id="KW-1169">Fusion of virus membrane with host cell membrane</keyword>
<evidence type="ECO:0000256" key="5">
    <source>
        <dbReference type="ARBA" id="ARBA00022521"/>
    </source>
</evidence>
<proteinExistence type="inferred from homology"/>
<evidence type="ECO:0000256" key="13">
    <source>
        <dbReference type="ARBA" id="ARBA00023054"/>
    </source>
</evidence>
<dbReference type="Gene3D" id="1.10.287.2480">
    <property type="match status" value="1"/>
</dbReference>
<dbReference type="GO" id="GO:0046718">
    <property type="term" value="P:symbiont entry into host cell"/>
    <property type="evidence" value="ECO:0007669"/>
    <property type="project" value="UniProtKB-KW"/>
</dbReference>
<evidence type="ECO:0000313" key="20">
    <source>
        <dbReference type="Proteomes" id="UP001265018"/>
    </source>
</evidence>
<evidence type="ECO:0000256" key="10">
    <source>
        <dbReference type="ARBA" id="ARBA00022870"/>
    </source>
</evidence>
<keyword evidence="9" id="KW-0946">Virion</keyword>
<keyword evidence="17" id="KW-1160">Virus entry into host cell</keyword>
<keyword evidence="6" id="KW-1162">Viral penetration into host cytoplasm</keyword>
<dbReference type="SUPFAM" id="SSF58069">
    <property type="entry name" value="Virus ectodomain"/>
    <property type="match status" value="1"/>
</dbReference>
<dbReference type="SUPFAM" id="SSF69922">
    <property type="entry name" value="Head and neck region of the ectodomain of NDV fusion glycoprotein"/>
    <property type="match status" value="1"/>
</dbReference>
<keyword evidence="13" id="KW-0175">Coiled coil</keyword>
<organism evidence="19 20">
    <name type="scientific">Wenzhou Myotis laniger paramyxovirus 2</name>
    <dbReference type="NCBI Taxonomy" id="2928980"/>
    <lineage>
        <taxon>Viruses</taxon>
        <taxon>Riboviria</taxon>
        <taxon>Orthornavirae</taxon>
        <taxon>Negarnaviricota</taxon>
        <taxon>Haploviricotina</taxon>
        <taxon>Monjiviricetes</taxon>
        <taxon>Mononegavirales</taxon>
        <taxon>Paramyxoviridae</taxon>
        <taxon>Orthoparamyxovirinae</taxon>
        <taxon>Parajeilongvirus</taxon>
        <taxon>Parajeilongvirus zhejiangense</taxon>
    </lineage>
</organism>
<dbReference type="Proteomes" id="UP001265018">
    <property type="component" value="Segment"/>
</dbReference>
<keyword evidence="12 18" id="KW-1133">Transmembrane helix</keyword>
<comment type="subcellular location">
    <subcellularLocation>
        <location evidence="18">Virion membrane</location>
        <topology evidence="18">Single-pass type I membrane protein</topology>
    </subcellularLocation>
    <subcellularLocation>
        <location evidence="18">Host cell membrane</location>
        <topology evidence="18">Single-pass membrane protein</topology>
    </subcellularLocation>
</comment>
<evidence type="ECO:0000256" key="9">
    <source>
        <dbReference type="ARBA" id="ARBA00022844"/>
    </source>
</evidence>
<name>A0A8T9KMD1_9MONO</name>
<evidence type="ECO:0000313" key="19">
    <source>
        <dbReference type="EMBL" id="UOL48952.1"/>
    </source>
</evidence>
<protein>
    <recommendedName>
        <fullName evidence="2 18">Fusion glycoprotein F0</fullName>
    </recommendedName>
</protein>
<evidence type="ECO:0000256" key="3">
    <source>
        <dbReference type="ARBA" id="ARBA00022506"/>
    </source>
</evidence>
<dbReference type="GO" id="GO:0019031">
    <property type="term" value="C:viral envelope"/>
    <property type="evidence" value="ECO:0007669"/>
    <property type="project" value="UniProtKB-KW"/>
</dbReference>
<keyword evidence="11 18" id="KW-0261">Viral envelope protein</keyword>
<keyword evidence="3" id="KW-1168">Fusion of virus membrane with host membrane</keyword>
<evidence type="ECO:0000256" key="12">
    <source>
        <dbReference type="ARBA" id="ARBA00022989"/>
    </source>
</evidence>
<keyword evidence="14 18" id="KW-0472">Membrane</keyword>
<dbReference type="GO" id="GO:0055036">
    <property type="term" value="C:virion membrane"/>
    <property type="evidence" value="ECO:0007669"/>
    <property type="project" value="UniProtKB-SubCell"/>
</dbReference>
<sequence length="539" mass="59159">MIFNKVLLLNILLGYVNCQIAFTELSKIGVIKGKNYGLKLRGLSSTQIVVIKLIPNLNNLSECTNDALSDYKKLLDKVINPIDIAIRTMRGVVSQKDASSRFWGAVIGGVALGIATSAQITAGIALHNSIQNAHAVEQIKESIRASNQAITELTAAGKKTVLALSALQDQINTLIVPSINELGCNVAKNTLALKLNQYFSELSLVFGPNLREPASQTLSIQAIARVFNNDFESILSRLGYSASDLLDILESNSIRARIIGVDTTDYFITLQVEYPSITPIANAVVQSFNLISFNHKGSEWFPVFPRHLLIRMSLISNIDLSSCSQTSNSYICPQDTSSPISYPLYSCITGNTSRCIASRNVNSQVSRYALSEGVIFANCIPILCQCHTTNQNIIQDRSVSNVMITREDCPEVFLDGLFITLGPRKLNRTMYSSDYTIGGQVNIDPVDIGSDIVDIQTSLNKTQEYIDKSNKILDSIKSSIINTSTMTYLIIISVIIMIWLVALTVWAIHLTKQTLRYPSFPPNSGRSSTVNSLSSLISR</sequence>
<evidence type="ECO:0000256" key="6">
    <source>
        <dbReference type="ARBA" id="ARBA00022595"/>
    </source>
</evidence>
<dbReference type="GO" id="GO:0020002">
    <property type="term" value="C:host cell plasma membrane"/>
    <property type="evidence" value="ECO:0007669"/>
    <property type="project" value="UniProtKB-SubCell"/>
</dbReference>
<comment type="similarity">
    <text evidence="1 18">Belongs to the paramyxoviruses fusion glycoprotein family.</text>
</comment>
<evidence type="ECO:0000256" key="16">
    <source>
        <dbReference type="ARBA" id="ARBA00023180"/>
    </source>
</evidence>
<dbReference type="Gene3D" id="2.40.490.10">
    <property type="entry name" value="Newcastle disease virus like domain"/>
    <property type="match status" value="1"/>
</dbReference>
<dbReference type="Gene3D" id="2.60.40.1690">
    <property type="entry name" value="Head and neck region of the ectodomain of NDV fusion glycoprotein"/>
    <property type="match status" value="1"/>
</dbReference>
<reference evidence="19" key="1">
    <citation type="submission" date="2021-12" db="EMBL/GenBank/DDBJ databases">
        <authorList>
            <person name="Tan Z.-Z."/>
            <person name="Pan Y.-F."/>
            <person name="Zhang Y.-Z."/>
        </authorList>
    </citation>
    <scope>NUCLEOTIDE SEQUENCE</scope>
    <source>
        <strain evidence="19">YJB_DaWei</strain>
    </source>
</reference>
<dbReference type="GO" id="GO:0019064">
    <property type="term" value="P:fusion of virus membrane with host plasma membrane"/>
    <property type="evidence" value="ECO:0007669"/>
    <property type="project" value="UniProtKB-KW"/>
</dbReference>
<evidence type="ECO:0000256" key="14">
    <source>
        <dbReference type="ARBA" id="ARBA00023136"/>
    </source>
</evidence>
<dbReference type="Gene3D" id="6.10.10.110">
    <property type="match status" value="1"/>
</dbReference>
<dbReference type="Pfam" id="PF00523">
    <property type="entry name" value="Fusion_gly"/>
    <property type="match status" value="1"/>
</dbReference>
<keyword evidence="8" id="KW-0732">Signal</keyword>